<feature type="chain" id="PRO_5013628367" evidence="5">
    <location>
        <begin position="20"/>
        <end position="1507"/>
    </location>
</feature>
<evidence type="ECO:0000256" key="4">
    <source>
        <dbReference type="SAM" id="Phobius"/>
    </source>
</evidence>
<dbReference type="Pfam" id="PF00201">
    <property type="entry name" value="UDPGT"/>
    <property type="match status" value="4"/>
</dbReference>
<dbReference type="Gene3D" id="3.40.50.2000">
    <property type="entry name" value="Glycogen Phosphorylase B"/>
    <property type="match status" value="5"/>
</dbReference>
<dbReference type="FunFam" id="3.40.50.2000:FF:000050">
    <property type="entry name" value="UDP-glucuronosyltransferase"/>
    <property type="match status" value="2"/>
</dbReference>
<evidence type="ECO:0000256" key="3">
    <source>
        <dbReference type="ARBA" id="ARBA00022679"/>
    </source>
</evidence>
<dbReference type="InterPro" id="IPR035595">
    <property type="entry name" value="UDP_glycos_trans_CS"/>
</dbReference>
<dbReference type="PANTHER" id="PTHR48043:SF159">
    <property type="entry name" value="EG:EG0003.4 PROTEIN-RELATED"/>
    <property type="match status" value="1"/>
</dbReference>
<keyword evidence="4" id="KW-0812">Transmembrane</keyword>
<protein>
    <submittedName>
        <fullName evidence="6">SFRICE_015719</fullName>
    </submittedName>
</protein>
<organism evidence="6">
    <name type="scientific">Spodoptera frugiperda</name>
    <name type="common">Fall armyworm</name>
    <dbReference type="NCBI Taxonomy" id="7108"/>
    <lineage>
        <taxon>Eukaryota</taxon>
        <taxon>Metazoa</taxon>
        <taxon>Ecdysozoa</taxon>
        <taxon>Arthropoda</taxon>
        <taxon>Hexapoda</taxon>
        <taxon>Insecta</taxon>
        <taxon>Pterygota</taxon>
        <taxon>Neoptera</taxon>
        <taxon>Endopterygota</taxon>
        <taxon>Lepidoptera</taxon>
        <taxon>Glossata</taxon>
        <taxon>Ditrysia</taxon>
        <taxon>Noctuoidea</taxon>
        <taxon>Noctuidae</taxon>
        <taxon>Amphipyrinae</taxon>
        <taxon>Spodoptera</taxon>
    </lineage>
</organism>
<evidence type="ECO:0000256" key="5">
    <source>
        <dbReference type="SAM" id="SignalP"/>
    </source>
</evidence>
<accession>A0A2H1VU94</accession>
<sequence length="1507" mass="173103">MFFPTALFLLTLSFANNDAARILAFFPVPSISHQVVFRPLTQELAKRGHEVIVITPDPVFSKGESPKNLKEIDVHDLSYGVWNALYEKTSTGEPDLVFQMSLVYNTMVDLVEKQLKVDEVQKMLKENKRFDLLMTEACIRPALVLSQVVDAPVIQVSSFGPMNFNLETMGSAMHLFLYPNHMRQRLYNMTTWEKLLELYNIYRIEKAIGEVEEAENEMGKRLFGRETKTISELKENVHMLFLNIHPLWEGNRPVPPSIIYMGGLHQKPVKELPTDLKSYLDSSKNGVIYISFGTNVQPSLLPQDKIRIIVKVFSQLPYDVLWKWDKDELPGRSKNIRISKWLPQSDMLRHPKIKLFITQGGLQSTDEAITAGVPLVGVPLIGDQWYNTEKYEHHGIGVKVDFPTLTEANFKKAINTVLSNKSYRQNIEKLRNVMYDQPQPPLERAVWWTEHGTHLLTSHSNWKRLRVIMSTALSLFLLSVSIMCSDAARILAMFPVPSISHQVVFRPYTQELARRGHQVTVITPDPAFPKGGTPANLTEIDVHDFSYEMWQSFYKVTSTGEKDLNQQMTTAFTIIVDIVEMQLKLDAVQKILKEEKFDLLLVEACVKPALVLSHVYKVPVIQVSSFGPMNFNVETIGSAWHPLLYPGILTKRSVNLSKWEKLEELWNFYRIENILKGVEDSENEMAKRLFGPDVPSMSELKNNVHMLFLNAHPIWEGNRPVPPSVIYMGGLHQKPQKELPADLKSYLDSSKNGVIYISFGTNVQPSLLPQDRVQMMAKVFSQLPYDVLWKWDKDELPGRSKNIRISKWLPQSDLLRHPKIKLFITQGGLQSTDEAITAGVPLLGFPMLGDQWYNVEKYVQHKIGLQLDLLSTNEEEFRNAINTIINDESYRKNVHKLRSVMYDQPQPPLERAVWWTEHVLRHGGARHLRGPAANMSWAEYLELELVLIVLATITGILIVLSLIAHYLWKFVKMQMKYSKITHFISYKHGLKMVGFAQIVLCITLQAIFADAARILAVYPVPSISHQITFRPITLELIKRGHEVVVMTPDPMFKKGETPANLTEIDVHDLSYQTWEVLMKSAKGMKEDLITQMRIGSEMLIKLVDLQLQNKEVQEIIKGNQHFDLLLVEACIRPILAFSQVYKVPMIQISSFGAMFENYPVIGAPTHPFLYPSNMNQRIYNLTIYEKLYELYNNYMLDRLFNGMADVEHKMLKKHFGPDIPHITELQNRIDMLFLNVNPIWEGIRPVPPSVIHLGGLPQKPHKELPQITFRPITLELIKRRHEVVVMTPDPMFKKGETPANLTEIDVHDLSYQAWQVFMESAKGKKEDLITQMRVASEMLIDLVDLQLQNKEVKEIIKGKQHFDLLLVEACVRPALAFSQVYKVPLIQISSFGAIFENYAVIGAPTHPFLYPSSMNQRIYNLTIYEKLYELYNNYMIDRLFNGMADDEHKMLKKHFGPDIPHITELQNRIDMLFLNVNPIWEGIRPVPPSVIHLGGLPQKPHKELPQI</sequence>
<keyword evidence="5" id="KW-0732">Signal</keyword>
<evidence type="ECO:0000256" key="2">
    <source>
        <dbReference type="ARBA" id="ARBA00022676"/>
    </source>
</evidence>
<keyword evidence="4" id="KW-1133">Transmembrane helix</keyword>
<proteinExistence type="inferred from homology"/>
<dbReference type="EMBL" id="ODYU01004485">
    <property type="protein sequence ID" value="SOQ44409.1"/>
    <property type="molecule type" value="Genomic_DNA"/>
</dbReference>
<feature type="transmembrane region" description="Helical" evidence="4">
    <location>
        <begin position="945"/>
        <end position="968"/>
    </location>
</feature>
<keyword evidence="2" id="KW-0328">Glycosyltransferase</keyword>
<gene>
    <name evidence="6" type="ORF">SFRICE_015719</name>
</gene>
<dbReference type="SUPFAM" id="SSF53756">
    <property type="entry name" value="UDP-Glycosyltransferase/glycogen phosphorylase"/>
    <property type="match status" value="4"/>
</dbReference>
<evidence type="ECO:0000313" key="6">
    <source>
        <dbReference type="EMBL" id="SOQ44409.1"/>
    </source>
</evidence>
<reference evidence="6" key="1">
    <citation type="submission" date="2016-07" db="EMBL/GenBank/DDBJ databases">
        <authorList>
            <person name="Bretaudeau A."/>
        </authorList>
    </citation>
    <scope>NUCLEOTIDE SEQUENCE</scope>
    <source>
        <strain evidence="6">Rice</strain>
        <tissue evidence="6">Whole body</tissue>
    </source>
</reference>
<dbReference type="CDD" id="cd03784">
    <property type="entry name" value="GT1_Gtf-like"/>
    <property type="match status" value="2"/>
</dbReference>
<feature type="transmembrane region" description="Helical" evidence="4">
    <location>
        <begin position="989"/>
        <end position="1008"/>
    </location>
</feature>
<keyword evidence="4" id="KW-0472">Membrane</keyword>
<comment type="similarity">
    <text evidence="1">Belongs to the UDP-glycosyltransferase family.</text>
</comment>
<dbReference type="PROSITE" id="PS00375">
    <property type="entry name" value="UDPGT"/>
    <property type="match status" value="2"/>
</dbReference>
<dbReference type="InterPro" id="IPR002213">
    <property type="entry name" value="UDP_glucos_trans"/>
</dbReference>
<keyword evidence="3" id="KW-0808">Transferase</keyword>
<feature type="signal peptide" evidence="5">
    <location>
        <begin position="1"/>
        <end position="19"/>
    </location>
</feature>
<evidence type="ECO:0000256" key="1">
    <source>
        <dbReference type="ARBA" id="ARBA00009995"/>
    </source>
</evidence>
<dbReference type="GO" id="GO:0008194">
    <property type="term" value="F:UDP-glycosyltransferase activity"/>
    <property type="evidence" value="ECO:0007669"/>
    <property type="project" value="InterPro"/>
</dbReference>
<dbReference type="InterPro" id="IPR050271">
    <property type="entry name" value="UDP-glycosyltransferase"/>
</dbReference>
<dbReference type="PANTHER" id="PTHR48043">
    <property type="entry name" value="EG:EG0003.4 PROTEIN-RELATED"/>
    <property type="match status" value="1"/>
</dbReference>
<name>A0A2H1VU94_SPOFR</name>